<sequence length="300" mass="32520">MDATLRIGIIGLDTSHVTAFTKLLNDPSDANHVPGGRVIAAYPGGSADFPLSMDRVDGFTQELRGQYGVSMMETPEAVAETVDALMLESADGRVHLEQFRAIAPYGKPVFIDKPLALSSREAYEIAELAQQYDIPVMSASALRYSEGLVNALAEADGAITGADAFGPMHLEPTQPGYYWYGIHTAELLYRVMGAGCREVAVTANDDFDIITGIWQDGRIGTVRGSRRPGQSFGATLHTGGGPRLVDVYKDSRPFYSSLLVEVMKMLRTGEPGIPLMETVEIIRFLEAANESRATGQRVML</sequence>
<organism evidence="2 3">
    <name type="scientific">Paenibacillus tyrfis</name>
    <dbReference type="NCBI Taxonomy" id="1501230"/>
    <lineage>
        <taxon>Bacteria</taxon>
        <taxon>Bacillati</taxon>
        <taxon>Bacillota</taxon>
        <taxon>Bacilli</taxon>
        <taxon>Bacillales</taxon>
        <taxon>Paenibacillaceae</taxon>
        <taxon>Paenibacillus</taxon>
    </lineage>
</organism>
<dbReference type="RefSeq" id="WP_036685838.1">
    <property type="nucleotide sequence ID" value="NZ_JNVM01000016.1"/>
</dbReference>
<gene>
    <name evidence="2" type="ORF">ET33_09545</name>
</gene>
<name>A0A081P1D5_9BACL</name>
<dbReference type="GO" id="GO:0000166">
    <property type="term" value="F:nucleotide binding"/>
    <property type="evidence" value="ECO:0007669"/>
    <property type="project" value="InterPro"/>
</dbReference>
<dbReference type="InterPro" id="IPR000683">
    <property type="entry name" value="Gfo/Idh/MocA-like_OxRdtase_N"/>
</dbReference>
<dbReference type="AlphaFoldDB" id="A0A081P1D5"/>
<evidence type="ECO:0000313" key="3">
    <source>
        <dbReference type="Proteomes" id="UP000028123"/>
    </source>
</evidence>
<keyword evidence="3" id="KW-1185">Reference proteome</keyword>
<dbReference type="OrthoDB" id="128220at2"/>
<dbReference type="InterPro" id="IPR036291">
    <property type="entry name" value="NAD(P)-bd_dom_sf"/>
</dbReference>
<reference evidence="2 3" key="1">
    <citation type="submission" date="2014-06" db="EMBL/GenBank/DDBJ databases">
        <title>Draft genome sequence of Paenibacillus sp. MSt1.</title>
        <authorList>
            <person name="Aw Y.K."/>
            <person name="Ong K.S."/>
            <person name="Gan H.M."/>
            <person name="Lee S.M."/>
        </authorList>
    </citation>
    <scope>NUCLEOTIDE SEQUENCE [LARGE SCALE GENOMIC DNA]</scope>
    <source>
        <strain evidence="2 3">MSt1</strain>
    </source>
</reference>
<dbReference type="Pfam" id="PF01408">
    <property type="entry name" value="GFO_IDH_MocA"/>
    <property type="match status" value="1"/>
</dbReference>
<evidence type="ECO:0000259" key="1">
    <source>
        <dbReference type="Pfam" id="PF01408"/>
    </source>
</evidence>
<evidence type="ECO:0000313" key="2">
    <source>
        <dbReference type="EMBL" id="KEQ24508.1"/>
    </source>
</evidence>
<dbReference type="Proteomes" id="UP000028123">
    <property type="component" value="Unassembled WGS sequence"/>
</dbReference>
<dbReference type="SUPFAM" id="SSF51735">
    <property type="entry name" value="NAD(P)-binding Rossmann-fold domains"/>
    <property type="match status" value="1"/>
</dbReference>
<feature type="domain" description="Gfo/Idh/MocA-like oxidoreductase N-terminal" evidence="1">
    <location>
        <begin position="61"/>
        <end position="137"/>
    </location>
</feature>
<dbReference type="Gene3D" id="3.40.50.720">
    <property type="entry name" value="NAD(P)-binding Rossmann-like Domain"/>
    <property type="match status" value="1"/>
</dbReference>
<comment type="caution">
    <text evidence="2">The sequence shown here is derived from an EMBL/GenBank/DDBJ whole genome shotgun (WGS) entry which is preliminary data.</text>
</comment>
<protein>
    <submittedName>
        <fullName evidence="2">Oxidoreductase</fullName>
    </submittedName>
</protein>
<dbReference type="eggNOG" id="COG0673">
    <property type="taxonomic scope" value="Bacteria"/>
</dbReference>
<proteinExistence type="predicted"/>
<accession>A0A081P1D5</accession>
<dbReference type="EMBL" id="JNVM01000016">
    <property type="protein sequence ID" value="KEQ24508.1"/>
    <property type="molecule type" value="Genomic_DNA"/>
</dbReference>